<proteinExistence type="predicted"/>
<dbReference type="RefSeq" id="WP_188891112.1">
    <property type="nucleotide sequence ID" value="NZ_BMHY01000009.1"/>
</dbReference>
<comment type="caution">
    <text evidence="2">The sequence shown here is derived from an EMBL/GenBank/DDBJ whole genome shotgun (WGS) entry which is preliminary data.</text>
</comment>
<evidence type="ECO:0000259" key="1">
    <source>
        <dbReference type="Pfam" id="PF01882"/>
    </source>
</evidence>
<dbReference type="InterPro" id="IPR002881">
    <property type="entry name" value="DUF58"/>
</dbReference>
<gene>
    <name evidence="2" type="ORF">GCM10010918_41440</name>
</gene>
<dbReference type="Gene3D" id="3.40.50.410">
    <property type="entry name" value="von Willebrand factor, type A domain"/>
    <property type="match status" value="1"/>
</dbReference>
<dbReference type="PANTHER" id="PTHR33608:SF7">
    <property type="entry name" value="DUF58 DOMAIN-CONTAINING PROTEIN"/>
    <property type="match status" value="1"/>
</dbReference>
<protein>
    <recommendedName>
        <fullName evidence="1">DUF58 domain-containing protein</fullName>
    </recommendedName>
</protein>
<dbReference type="InterPro" id="IPR036465">
    <property type="entry name" value="vWFA_dom_sf"/>
</dbReference>
<keyword evidence="3" id="KW-1185">Reference proteome</keyword>
<evidence type="ECO:0000313" key="2">
    <source>
        <dbReference type="EMBL" id="GGG80033.1"/>
    </source>
</evidence>
<evidence type="ECO:0000313" key="3">
    <source>
        <dbReference type="Proteomes" id="UP000600247"/>
    </source>
</evidence>
<dbReference type="AlphaFoldDB" id="A0A917M7J1"/>
<accession>A0A917M7J1</accession>
<feature type="domain" description="DUF58" evidence="1">
    <location>
        <begin position="61"/>
        <end position="289"/>
    </location>
</feature>
<dbReference type="EMBL" id="BMHY01000009">
    <property type="protein sequence ID" value="GGG80033.1"/>
    <property type="molecule type" value="Genomic_DNA"/>
</dbReference>
<dbReference type="Proteomes" id="UP000600247">
    <property type="component" value="Unassembled WGS sequence"/>
</dbReference>
<name>A0A917M7J1_9BACL</name>
<reference evidence="2 3" key="1">
    <citation type="journal article" date="2014" name="Int. J. Syst. Evol. Microbiol.">
        <title>Complete genome sequence of Corynebacterium casei LMG S-19264T (=DSM 44701T), isolated from a smear-ripened cheese.</title>
        <authorList>
            <consortium name="US DOE Joint Genome Institute (JGI-PGF)"/>
            <person name="Walter F."/>
            <person name="Albersmeier A."/>
            <person name="Kalinowski J."/>
            <person name="Ruckert C."/>
        </authorList>
    </citation>
    <scope>NUCLEOTIDE SEQUENCE [LARGE SCALE GENOMIC DNA]</scope>
    <source>
        <strain evidence="2 3">CGMCC 1.15286</strain>
    </source>
</reference>
<dbReference type="Pfam" id="PF01882">
    <property type="entry name" value="DUF58"/>
    <property type="match status" value="1"/>
</dbReference>
<sequence length="333" mass="36332">MSDNTGRSSIDAQAAIKLLFPDLSLLARLDQMSVAAGNRVKGTLAGKRRSSSLGGSQEFADYRPYAPGDDIRRLDWNVYGRTGRAYMRQFWDEQELTVNLLVDVSRSMSFGDEQENGKLRFALRLAACIGYASLTGEDRVTARLFGDNGLNKELEPLRGRSSLPQLFQFLGQAMPGPQAAGTTGASGDIADHRPAVLSLAEALDGVKGRPMRSGVTLLITDAMYETGIEEALLRLIAAGQKVVFIHVLSPEELNPSLSGELRLIDSELGSGKDVAIAYPLLAQYKQAVDQYREDLSRLCGERGAQYIFISSADSLTEVINRDLLQRGVLRSKT</sequence>
<dbReference type="PANTHER" id="PTHR33608">
    <property type="entry name" value="BLL2464 PROTEIN"/>
    <property type="match status" value="1"/>
</dbReference>
<organism evidence="2 3">
    <name type="scientific">Paenibacillus radicis</name>
    <name type="common">ex Gao et al. 2016</name>
    <dbReference type="NCBI Taxonomy" id="1737354"/>
    <lineage>
        <taxon>Bacteria</taxon>
        <taxon>Bacillati</taxon>
        <taxon>Bacillota</taxon>
        <taxon>Bacilli</taxon>
        <taxon>Bacillales</taxon>
        <taxon>Paenibacillaceae</taxon>
        <taxon>Paenibacillus</taxon>
    </lineage>
</organism>
<dbReference type="SUPFAM" id="SSF53300">
    <property type="entry name" value="vWA-like"/>
    <property type="match status" value="1"/>
</dbReference>